<accession>A0A0B6ZBC9</accession>
<protein>
    <recommendedName>
        <fullName evidence="2">SLC12A transporter C-terminal domain-containing protein</fullName>
    </recommendedName>
</protein>
<reference evidence="1" key="1">
    <citation type="submission" date="2014-12" db="EMBL/GenBank/DDBJ databases">
        <title>Insight into the proteome of Arion vulgaris.</title>
        <authorList>
            <person name="Aradska J."/>
            <person name="Bulat T."/>
            <person name="Smidak R."/>
            <person name="Sarate P."/>
            <person name="Gangsoo J."/>
            <person name="Sialana F."/>
            <person name="Bilban M."/>
            <person name="Lubec G."/>
        </authorList>
    </citation>
    <scope>NUCLEOTIDE SEQUENCE</scope>
    <source>
        <tissue evidence="1">Skin</tissue>
    </source>
</reference>
<dbReference type="AlphaFoldDB" id="A0A0B6ZBC9"/>
<organism evidence="1">
    <name type="scientific">Arion vulgaris</name>
    <dbReference type="NCBI Taxonomy" id="1028688"/>
    <lineage>
        <taxon>Eukaryota</taxon>
        <taxon>Metazoa</taxon>
        <taxon>Spiralia</taxon>
        <taxon>Lophotrochozoa</taxon>
        <taxon>Mollusca</taxon>
        <taxon>Gastropoda</taxon>
        <taxon>Heterobranchia</taxon>
        <taxon>Euthyneura</taxon>
        <taxon>Panpulmonata</taxon>
        <taxon>Eupulmonata</taxon>
        <taxon>Stylommatophora</taxon>
        <taxon>Helicina</taxon>
        <taxon>Arionoidea</taxon>
        <taxon>Arionidae</taxon>
        <taxon>Arion</taxon>
    </lineage>
</organism>
<proteinExistence type="predicted"/>
<gene>
    <name evidence="1" type="primary">ORF56284</name>
</gene>
<sequence>LDIFLQQLRMQAKIVIVSFEHLYQHLSMDDSAEEHANMSVQDHPTLYEEDDVGIQMSEYANVPDIYLKEVNTLVQNNSNRSAVTFLYLPRPEVESHDPLTYLNQLSALSNWDRPTVFVHGLHPVTSTTL</sequence>
<name>A0A0B6ZBC9_9EUPU</name>
<dbReference type="EMBL" id="HACG01018928">
    <property type="protein sequence ID" value="CEK65793.1"/>
    <property type="molecule type" value="Transcribed_RNA"/>
</dbReference>
<feature type="non-terminal residue" evidence="1">
    <location>
        <position position="1"/>
    </location>
</feature>
<evidence type="ECO:0000313" key="1">
    <source>
        <dbReference type="EMBL" id="CEK65793.1"/>
    </source>
</evidence>
<evidence type="ECO:0008006" key="2">
    <source>
        <dbReference type="Google" id="ProtNLM"/>
    </source>
</evidence>